<feature type="compositionally biased region" description="Acidic residues" evidence="5">
    <location>
        <begin position="215"/>
        <end position="226"/>
    </location>
</feature>
<evidence type="ECO:0000313" key="7">
    <source>
        <dbReference type="EnsemblPlants" id="TuG1812G0200000721.01.T01.cds448858"/>
    </source>
</evidence>
<sequence length="226" mass="25693">MIKRIFNQLTTRMCNKRDEALLFTGPICPKIQKKLDKYIELSNNCYPLEAGDGVYSVASMGRDYIVELQNLACSCQRWNLTGIPCHHAVACMREARLNPVDFVNSCYSVESYNRVYAHFLMPLRDMTEWNHIVQCPNIDPPKYEKKVGRKKKNRRKQPEEKPSKKGGVKLSRHGVIIHCSHCGLAGHNKGGCSSYKAGMPPKKQPKKRGRTVVAESDEETEPVITQ</sequence>
<reference evidence="8" key="1">
    <citation type="journal article" date="2013" name="Nature">
        <title>Draft genome of the wheat A-genome progenitor Triticum urartu.</title>
        <authorList>
            <person name="Ling H.Q."/>
            <person name="Zhao S."/>
            <person name="Liu D."/>
            <person name="Wang J."/>
            <person name="Sun H."/>
            <person name="Zhang C."/>
            <person name="Fan H."/>
            <person name="Li D."/>
            <person name="Dong L."/>
            <person name="Tao Y."/>
            <person name="Gao C."/>
            <person name="Wu H."/>
            <person name="Li Y."/>
            <person name="Cui Y."/>
            <person name="Guo X."/>
            <person name="Zheng S."/>
            <person name="Wang B."/>
            <person name="Yu K."/>
            <person name="Liang Q."/>
            <person name="Yang W."/>
            <person name="Lou X."/>
            <person name="Chen J."/>
            <person name="Feng M."/>
            <person name="Jian J."/>
            <person name="Zhang X."/>
            <person name="Luo G."/>
            <person name="Jiang Y."/>
            <person name="Liu J."/>
            <person name="Wang Z."/>
            <person name="Sha Y."/>
            <person name="Zhang B."/>
            <person name="Wu H."/>
            <person name="Tang D."/>
            <person name="Shen Q."/>
            <person name="Xue P."/>
            <person name="Zou S."/>
            <person name="Wang X."/>
            <person name="Liu X."/>
            <person name="Wang F."/>
            <person name="Yang Y."/>
            <person name="An X."/>
            <person name="Dong Z."/>
            <person name="Zhang K."/>
            <person name="Zhang X."/>
            <person name="Luo M.C."/>
            <person name="Dvorak J."/>
            <person name="Tong Y."/>
            <person name="Wang J."/>
            <person name="Yang H."/>
            <person name="Li Z."/>
            <person name="Wang D."/>
            <person name="Zhang A."/>
            <person name="Wang J."/>
        </authorList>
    </citation>
    <scope>NUCLEOTIDE SEQUENCE</scope>
    <source>
        <strain evidence="8">cv. G1812</strain>
    </source>
</reference>
<proteinExistence type="predicted"/>
<dbReference type="PANTHER" id="PTHR31973">
    <property type="entry name" value="POLYPROTEIN, PUTATIVE-RELATED"/>
    <property type="match status" value="1"/>
</dbReference>
<evidence type="ECO:0000313" key="8">
    <source>
        <dbReference type="Proteomes" id="UP000015106"/>
    </source>
</evidence>
<feature type="region of interest" description="Disordered" evidence="5">
    <location>
        <begin position="140"/>
        <end position="168"/>
    </location>
</feature>
<dbReference type="PROSITE" id="PS50966">
    <property type="entry name" value="ZF_SWIM"/>
    <property type="match status" value="1"/>
</dbReference>
<dbReference type="Pfam" id="PF04434">
    <property type="entry name" value="SWIM"/>
    <property type="match status" value="1"/>
</dbReference>
<feature type="region of interest" description="Disordered" evidence="5">
    <location>
        <begin position="193"/>
        <end position="226"/>
    </location>
</feature>
<dbReference type="AlphaFoldDB" id="A0A8R7P9R4"/>
<keyword evidence="3" id="KW-0862">Zinc</keyword>
<keyword evidence="1" id="KW-0479">Metal-binding</keyword>
<evidence type="ECO:0000256" key="1">
    <source>
        <dbReference type="ARBA" id="ARBA00022723"/>
    </source>
</evidence>
<reference evidence="7" key="2">
    <citation type="submission" date="2018-03" db="EMBL/GenBank/DDBJ databases">
        <title>The Triticum urartu genome reveals the dynamic nature of wheat genome evolution.</title>
        <authorList>
            <person name="Ling H."/>
            <person name="Ma B."/>
            <person name="Shi X."/>
            <person name="Liu H."/>
            <person name="Dong L."/>
            <person name="Sun H."/>
            <person name="Cao Y."/>
            <person name="Gao Q."/>
            <person name="Zheng S."/>
            <person name="Li Y."/>
            <person name="Yu Y."/>
            <person name="Du H."/>
            <person name="Qi M."/>
            <person name="Li Y."/>
            <person name="Yu H."/>
            <person name="Cui Y."/>
            <person name="Wang N."/>
            <person name="Chen C."/>
            <person name="Wu H."/>
            <person name="Zhao Y."/>
            <person name="Zhang J."/>
            <person name="Li Y."/>
            <person name="Zhou W."/>
            <person name="Zhang B."/>
            <person name="Hu W."/>
            <person name="Eijk M."/>
            <person name="Tang J."/>
            <person name="Witsenboer H."/>
            <person name="Zhao S."/>
            <person name="Li Z."/>
            <person name="Zhang A."/>
            <person name="Wang D."/>
            <person name="Liang C."/>
        </authorList>
    </citation>
    <scope>NUCLEOTIDE SEQUENCE [LARGE SCALE GENOMIC DNA]</scope>
    <source>
        <strain evidence="7">cv. G1812</strain>
    </source>
</reference>
<name>A0A8R7P9R4_TRIUA</name>
<evidence type="ECO:0000256" key="2">
    <source>
        <dbReference type="ARBA" id="ARBA00022771"/>
    </source>
</evidence>
<dbReference type="Gramene" id="TuG1812G0200000721.01.T01">
    <property type="protein sequence ID" value="TuG1812G0200000721.01.T01.cds448858"/>
    <property type="gene ID" value="TuG1812G0200000721.01"/>
</dbReference>
<evidence type="ECO:0000259" key="6">
    <source>
        <dbReference type="PROSITE" id="PS50966"/>
    </source>
</evidence>
<dbReference type="Proteomes" id="UP000015106">
    <property type="component" value="Chromosome 2"/>
</dbReference>
<dbReference type="EnsemblPlants" id="TuG1812G0200000721.01.T01">
    <property type="protein sequence ID" value="TuG1812G0200000721.01.T01.cds448858"/>
    <property type="gene ID" value="TuG1812G0200000721.01"/>
</dbReference>
<protein>
    <recommendedName>
        <fullName evidence="6">SWIM-type domain-containing protein</fullName>
    </recommendedName>
</protein>
<evidence type="ECO:0000256" key="5">
    <source>
        <dbReference type="SAM" id="MobiDB-lite"/>
    </source>
</evidence>
<evidence type="ECO:0000256" key="3">
    <source>
        <dbReference type="ARBA" id="ARBA00022833"/>
    </source>
</evidence>
<evidence type="ECO:0000256" key="4">
    <source>
        <dbReference type="PROSITE-ProRule" id="PRU00325"/>
    </source>
</evidence>
<organism evidence="7 8">
    <name type="scientific">Triticum urartu</name>
    <name type="common">Red wild einkorn</name>
    <name type="synonym">Crithodium urartu</name>
    <dbReference type="NCBI Taxonomy" id="4572"/>
    <lineage>
        <taxon>Eukaryota</taxon>
        <taxon>Viridiplantae</taxon>
        <taxon>Streptophyta</taxon>
        <taxon>Embryophyta</taxon>
        <taxon>Tracheophyta</taxon>
        <taxon>Spermatophyta</taxon>
        <taxon>Magnoliopsida</taxon>
        <taxon>Liliopsida</taxon>
        <taxon>Poales</taxon>
        <taxon>Poaceae</taxon>
        <taxon>BOP clade</taxon>
        <taxon>Pooideae</taxon>
        <taxon>Triticodae</taxon>
        <taxon>Triticeae</taxon>
        <taxon>Triticinae</taxon>
        <taxon>Triticum</taxon>
    </lineage>
</organism>
<reference evidence="7" key="3">
    <citation type="submission" date="2022-06" db="UniProtKB">
        <authorList>
            <consortium name="EnsemblPlants"/>
        </authorList>
    </citation>
    <scope>IDENTIFICATION</scope>
</reference>
<keyword evidence="2 4" id="KW-0863">Zinc-finger</keyword>
<keyword evidence="8" id="KW-1185">Reference proteome</keyword>
<dbReference type="PANTHER" id="PTHR31973:SF191">
    <property type="entry name" value="OS05G0489400 PROTEIN"/>
    <property type="match status" value="1"/>
</dbReference>
<dbReference type="GO" id="GO:0008270">
    <property type="term" value="F:zinc ion binding"/>
    <property type="evidence" value="ECO:0007669"/>
    <property type="project" value="UniProtKB-KW"/>
</dbReference>
<accession>A0A8R7P9R4</accession>
<dbReference type="SMART" id="SM00575">
    <property type="entry name" value="ZnF_PMZ"/>
    <property type="match status" value="1"/>
</dbReference>
<dbReference type="InterPro" id="IPR007527">
    <property type="entry name" value="Znf_SWIM"/>
</dbReference>
<dbReference type="InterPro" id="IPR006564">
    <property type="entry name" value="Znf_PMZ"/>
</dbReference>
<feature type="domain" description="SWIM-type" evidence="6">
    <location>
        <begin position="64"/>
        <end position="96"/>
    </location>
</feature>